<dbReference type="PATRIC" id="fig|1121338.3.peg.2699"/>
<evidence type="ECO:0000256" key="5">
    <source>
        <dbReference type="ARBA" id="ARBA00022801"/>
    </source>
</evidence>
<keyword evidence="6 8" id="KW-0862">Zinc</keyword>
<comment type="similarity">
    <text evidence="1">Belongs to the cytidine and deoxycytidylate deaminase family. ADAT2 subfamily.</text>
</comment>
<sequence length="158" mass="17962">MIDYFMNEALNEAKKALILKEVPVGTVIVKNDEIIARAHNLRETLNDPTAHAEILAIRKASEKLQSWRLNECSLYVTLEPCPMCAGAIVQARIGKVYIGTFDDKAGACGSVINVLQNDSFNHWVDIKWVYNEECSRILVDFFKNKRRVAVKNEKHKTK</sequence>
<evidence type="ECO:0000256" key="6">
    <source>
        <dbReference type="ARBA" id="ARBA00022833"/>
    </source>
</evidence>
<comment type="subunit">
    <text evidence="2 8">Homodimer.</text>
</comment>
<evidence type="ECO:0000256" key="1">
    <source>
        <dbReference type="ARBA" id="ARBA00010669"/>
    </source>
</evidence>
<dbReference type="PANTHER" id="PTHR11079">
    <property type="entry name" value="CYTOSINE DEAMINASE FAMILY MEMBER"/>
    <property type="match status" value="1"/>
</dbReference>
<dbReference type="Proteomes" id="UP000075531">
    <property type="component" value="Unassembled WGS sequence"/>
</dbReference>
<dbReference type="HAMAP" id="MF_00972">
    <property type="entry name" value="tRNA_aden_deaminase"/>
    <property type="match status" value="1"/>
</dbReference>
<name>A0A151ASG7_9CLOT</name>
<dbReference type="InterPro" id="IPR002125">
    <property type="entry name" value="CMP_dCMP_dom"/>
</dbReference>
<keyword evidence="5 8" id="KW-0378">Hydrolase</keyword>
<dbReference type="GO" id="GO:0008270">
    <property type="term" value="F:zinc ion binding"/>
    <property type="evidence" value="ECO:0007669"/>
    <property type="project" value="UniProtKB-UniRule"/>
</dbReference>
<dbReference type="FunFam" id="3.40.140.10:FF:000038">
    <property type="entry name" value="tRNA-specific adenosine deaminase"/>
    <property type="match status" value="1"/>
</dbReference>
<evidence type="ECO:0000256" key="2">
    <source>
        <dbReference type="ARBA" id="ARBA00011738"/>
    </source>
</evidence>
<gene>
    <name evidence="8 10" type="primary">tadA</name>
    <name evidence="10" type="ORF">CLTEP_25970</name>
</gene>
<comment type="catalytic activity">
    <reaction evidence="7 8">
        <text>adenosine(34) in tRNA + H2O + H(+) = inosine(34) in tRNA + NH4(+)</text>
        <dbReference type="Rhea" id="RHEA:43168"/>
        <dbReference type="Rhea" id="RHEA-COMP:10373"/>
        <dbReference type="Rhea" id="RHEA-COMP:10374"/>
        <dbReference type="ChEBI" id="CHEBI:15377"/>
        <dbReference type="ChEBI" id="CHEBI:15378"/>
        <dbReference type="ChEBI" id="CHEBI:28938"/>
        <dbReference type="ChEBI" id="CHEBI:74411"/>
        <dbReference type="ChEBI" id="CHEBI:82852"/>
        <dbReference type="EC" id="3.5.4.33"/>
    </reaction>
</comment>
<dbReference type="InterPro" id="IPR016192">
    <property type="entry name" value="APOBEC/CMP_deaminase_Zn-bd"/>
</dbReference>
<evidence type="ECO:0000256" key="7">
    <source>
        <dbReference type="ARBA" id="ARBA00048045"/>
    </source>
</evidence>
<comment type="function">
    <text evidence="8">Catalyzes the deamination of adenosine to inosine at the wobble position 34 of tRNA(Arg2).</text>
</comment>
<dbReference type="SUPFAM" id="SSF53927">
    <property type="entry name" value="Cytidine deaminase-like"/>
    <property type="match status" value="1"/>
</dbReference>
<dbReference type="EMBL" id="LTBA01000068">
    <property type="protein sequence ID" value="KYH30532.1"/>
    <property type="molecule type" value="Genomic_DNA"/>
</dbReference>
<accession>A0A151ASG7</accession>
<dbReference type="InterPro" id="IPR058535">
    <property type="entry name" value="MafB19-deam"/>
</dbReference>
<keyword evidence="3 8" id="KW-0819">tRNA processing</keyword>
<evidence type="ECO:0000313" key="11">
    <source>
        <dbReference type="Proteomes" id="UP000075531"/>
    </source>
</evidence>
<dbReference type="Gene3D" id="3.40.140.10">
    <property type="entry name" value="Cytidine Deaminase, domain 2"/>
    <property type="match status" value="1"/>
</dbReference>
<dbReference type="InterPro" id="IPR028883">
    <property type="entry name" value="tRNA_aden_deaminase"/>
</dbReference>
<proteinExistence type="inferred from homology"/>
<dbReference type="InterPro" id="IPR016193">
    <property type="entry name" value="Cytidine_deaminase-like"/>
</dbReference>
<dbReference type="PROSITE" id="PS51747">
    <property type="entry name" value="CYT_DCMP_DEAMINASES_2"/>
    <property type="match status" value="1"/>
</dbReference>
<feature type="binding site" evidence="8">
    <location>
        <position position="51"/>
    </location>
    <ligand>
        <name>Zn(2+)</name>
        <dbReference type="ChEBI" id="CHEBI:29105"/>
        <note>catalytic</note>
    </ligand>
</feature>
<reference evidence="10 11" key="1">
    <citation type="submission" date="2016-02" db="EMBL/GenBank/DDBJ databases">
        <title>Genome sequence of Clostridium tepidiprofundi DSM 19306.</title>
        <authorList>
            <person name="Poehlein A."/>
            <person name="Daniel R."/>
        </authorList>
    </citation>
    <scope>NUCLEOTIDE SEQUENCE [LARGE SCALE GENOMIC DNA]</scope>
    <source>
        <strain evidence="10 11">DSM 19306</strain>
    </source>
</reference>
<dbReference type="CDD" id="cd01285">
    <property type="entry name" value="nucleoside_deaminase"/>
    <property type="match status" value="1"/>
</dbReference>
<keyword evidence="4 8" id="KW-0479">Metal-binding</keyword>
<dbReference type="EC" id="3.5.4.33" evidence="8"/>
<dbReference type="PANTHER" id="PTHR11079:SF202">
    <property type="entry name" value="TRNA-SPECIFIC ADENOSINE DEAMINASE"/>
    <property type="match status" value="1"/>
</dbReference>
<comment type="caution">
    <text evidence="10">The sequence shown here is derived from an EMBL/GenBank/DDBJ whole genome shotgun (WGS) entry which is preliminary data.</text>
</comment>
<feature type="binding site" evidence="8">
    <location>
        <position position="84"/>
    </location>
    <ligand>
        <name>Zn(2+)</name>
        <dbReference type="ChEBI" id="CHEBI:29105"/>
        <note>catalytic</note>
    </ligand>
</feature>
<evidence type="ECO:0000256" key="3">
    <source>
        <dbReference type="ARBA" id="ARBA00022694"/>
    </source>
</evidence>
<protein>
    <recommendedName>
        <fullName evidence="8">tRNA-specific adenosine deaminase</fullName>
        <ecNumber evidence="8">3.5.4.33</ecNumber>
    </recommendedName>
</protein>
<feature type="binding site" evidence="8">
    <location>
        <position position="81"/>
    </location>
    <ligand>
        <name>Zn(2+)</name>
        <dbReference type="ChEBI" id="CHEBI:29105"/>
        <note>catalytic</note>
    </ligand>
</feature>
<dbReference type="STRING" id="1121338.CLTEP_25970"/>
<dbReference type="PROSITE" id="PS00903">
    <property type="entry name" value="CYT_DCMP_DEAMINASES_1"/>
    <property type="match status" value="1"/>
</dbReference>
<dbReference type="NCBIfam" id="NF008113">
    <property type="entry name" value="PRK10860.1"/>
    <property type="match status" value="1"/>
</dbReference>
<feature type="active site" description="Proton donor" evidence="8">
    <location>
        <position position="53"/>
    </location>
</feature>
<dbReference type="GO" id="GO:0002100">
    <property type="term" value="P:tRNA wobble adenosine to inosine editing"/>
    <property type="evidence" value="ECO:0007669"/>
    <property type="project" value="UniProtKB-UniRule"/>
</dbReference>
<keyword evidence="11" id="KW-1185">Reference proteome</keyword>
<evidence type="ECO:0000259" key="9">
    <source>
        <dbReference type="PROSITE" id="PS51747"/>
    </source>
</evidence>
<dbReference type="AlphaFoldDB" id="A0A151ASG7"/>
<organism evidence="10 11">
    <name type="scientific">Clostridium tepidiprofundi DSM 19306</name>
    <dbReference type="NCBI Taxonomy" id="1121338"/>
    <lineage>
        <taxon>Bacteria</taxon>
        <taxon>Bacillati</taxon>
        <taxon>Bacillota</taxon>
        <taxon>Clostridia</taxon>
        <taxon>Eubacteriales</taxon>
        <taxon>Clostridiaceae</taxon>
        <taxon>Clostridium</taxon>
    </lineage>
</organism>
<comment type="cofactor">
    <cofactor evidence="8">
        <name>Zn(2+)</name>
        <dbReference type="ChEBI" id="CHEBI:29105"/>
    </cofactor>
    <text evidence="8">Binds 1 zinc ion per subunit.</text>
</comment>
<evidence type="ECO:0000313" key="10">
    <source>
        <dbReference type="EMBL" id="KYH30532.1"/>
    </source>
</evidence>
<dbReference type="GO" id="GO:0052717">
    <property type="term" value="F:tRNA-specific adenosine-34 deaminase activity"/>
    <property type="evidence" value="ECO:0007669"/>
    <property type="project" value="UniProtKB-UniRule"/>
</dbReference>
<evidence type="ECO:0000256" key="8">
    <source>
        <dbReference type="HAMAP-Rule" id="MF_00972"/>
    </source>
</evidence>
<dbReference type="Pfam" id="PF14437">
    <property type="entry name" value="MafB19-deam"/>
    <property type="match status" value="1"/>
</dbReference>
<feature type="domain" description="CMP/dCMP-type deaminase" evidence="9">
    <location>
        <begin position="1"/>
        <end position="110"/>
    </location>
</feature>
<evidence type="ECO:0000256" key="4">
    <source>
        <dbReference type="ARBA" id="ARBA00022723"/>
    </source>
</evidence>